<dbReference type="EMBL" id="QZEI01000094">
    <property type="protein sequence ID" value="RLV58140.1"/>
    <property type="molecule type" value="Genomic_DNA"/>
</dbReference>
<proteinExistence type="predicted"/>
<dbReference type="AlphaFoldDB" id="A0A3L8PRV4"/>
<dbReference type="Proteomes" id="UP000281474">
    <property type="component" value="Unassembled WGS sequence"/>
</dbReference>
<dbReference type="RefSeq" id="WP_121840539.1">
    <property type="nucleotide sequence ID" value="NZ_ML014843.1"/>
</dbReference>
<evidence type="ECO:0000313" key="2">
    <source>
        <dbReference type="EMBL" id="RLV58140.1"/>
    </source>
</evidence>
<feature type="compositionally biased region" description="Polar residues" evidence="1">
    <location>
        <begin position="29"/>
        <end position="48"/>
    </location>
</feature>
<sequence length="518" mass="59558">MIDTGKYYAAPVQADDPAFEIEMMRNNSSEGFTGQRHSVTASQPQSETDQLKSKVKSAIDEIKKDGFKAAIRLFNNFYEEFNMDEREQRAKKEAAAYRDPMDPNNAFALNETDKIIYEPVYLLENKDKNTDYFQFRTKTAYGVLQRISDGLWREVSFAFPSHAYAEKHYPLEMIQGESNANWRREDCDLHKMRVHYLSLDKTKANAAAAMHSLKDVQAEWFAVDKSSTRNNEQTRFSEPRFHVNGKSGTVTLSHVYAWFLPRLTQSGRQIQYNWDALRIRIMQGDKLINRFISWTSEVGSEAIKSQRTGMALSDGGYIGDLEEGQYQLSISIYDEEVFNYPFEVVKTVSNDLQNSVKQYYTIRTPRDDYANVILNNQSWDLDVYYPAVRLLDKCGSLEKFELAIAAEQNGKPWMGYEWNEFEKGGLINEITVREKANWAQGRIKLSIPVGSHPTDYLREQALFGDVTLHILLDGEKFDEITLNIGEKGFVKPQDVKINHPLADIDFPDLHDGQLLPLS</sequence>
<evidence type="ECO:0000256" key="1">
    <source>
        <dbReference type="SAM" id="MobiDB-lite"/>
    </source>
</evidence>
<accession>A0A3L8PRV4</accession>
<protein>
    <submittedName>
        <fullName evidence="2">Uncharacterized protein</fullName>
    </submittedName>
</protein>
<gene>
    <name evidence="2" type="ORF">D5018_18875</name>
</gene>
<comment type="caution">
    <text evidence="2">The sequence shown here is derived from an EMBL/GenBank/DDBJ whole genome shotgun (WGS) entry which is preliminary data.</text>
</comment>
<reference evidence="2 3" key="1">
    <citation type="submission" date="2018-09" db="EMBL/GenBank/DDBJ databases">
        <title>Phylogeny of the Shewanellaceae, and recommendation for two new genera, Pseudoshewanella and Parashewanella.</title>
        <authorList>
            <person name="Wang G."/>
        </authorList>
    </citation>
    <scope>NUCLEOTIDE SEQUENCE [LARGE SCALE GENOMIC DNA]</scope>
    <source>
        <strain evidence="2 3">C51</strain>
    </source>
</reference>
<feature type="region of interest" description="Disordered" evidence="1">
    <location>
        <begin position="29"/>
        <end position="52"/>
    </location>
</feature>
<keyword evidence="3" id="KW-1185">Reference proteome</keyword>
<name>A0A3L8PRV4_9GAMM</name>
<evidence type="ECO:0000313" key="3">
    <source>
        <dbReference type="Proteomes" id="UP000281474"/>
    </source>
</evidence>
<dbReference type="OrthoDB" id="7058066at2"/>
<organism evidence="2 3">
    <name type="scientific">Parashewanella curva</name>
    <dbReference type="NCBI Taxonomy" id="2338552"/>
    <lineage>
        <taxon>Bacteria</taxon>
        <taxon>Pseudomonadati</taxon>
        <taxon>Pseudomonadota</taxon>
        <taxon>Gammaproteobacteria</taxon>
        <taxon>Alteromonadales</taxon>
        <taxon>Shewanellaceae</taxon>
        <taxon>Parashewanella</taxon>
    </lineage>
</organism>